<keyword evidence="5" id="KW-1185">Reference proteome</keyword>
<dbReference type="InterPro" id="IPR003736">
    <property type="entry name" value="PAAI_dom"/>
</dbReference>
<organism evidence="4 5">
    <name type="scientific">Parasutterella muris</name>
    <dbReference type="NCBI Taxonomy" id="2565572"/>
    <lineage>
        <taxon>Bacteria</taxon>
        <taxon>Pseudomonadati</taxon>
        <taxon>Pseudomonadota</taxon>
        <taxon>Betaproteobacteria</taxon>
        <taxon>Burkholderiales</taxon>
        <taxon>Sutterellaceae</taxon>
        <taxon>Parasutterella</taxon>
    </lineage>
</organism>
<dbReference type="AlphaFoldDB" id="A0A6L6YL97"/>
<dbReference type="EMBL" id="WSRP01000043">
    <property type="protein sequence ID" value="MVX57732.1"/>
    <property type="molecule type" value="Genomic_DNA"/>
</dbReference>
<evidence type="ECO:0000259" key="3">
    <source>
        <dbReference type="Pfam" id="PF03061"/>
    </source>
</evidence>
<evidence type="ECO:0000313" key="5">
    <source>
        <dbReference type="Proteomes" id="UP000472580"/>
    </source>
</evidence>
<dbReference type="OrthoDB" id="9798208at2"/>
<dbReference type="Proteomes" id="UP000472580">
    <property type="component" value="Unassembled WGS sequence"/>
</dbReference>
<dbReference type="InterPro" id="IPR029069">
    <property type="entry name" value="HotDog_dom_sf"/>
</dbReference>
<keyword evidence="2" id="KW-0378">Hydrolase</keyword>
<sequence length="142" mass="15128">MNKDYTREEAVSHSMIGSLGIEIISEEEGLVKAKMPVNDSTSQPFGVLCGGASLAFAEILAGYGSFLSLPEGFIPVGSSVSGNHLSSVRKEPGVYVFAEAKALHLGRSTHLWNVDITAADGRLISTVRVTNFVVKDKSGSWK</sequence>
<dbReference type="PANTHER" id="PTHR43240:SF5">
    <property type="entry name" value="1,4-DIHYDROXY-2-NAPHTHOYL-COA THIOESTERASE 1"/>
    <property type="match status" value="1"/>
</dbReference>
<accession>A0A6L6YL97</accession>
<comment type="similarity">
    <text evidence="1">Belongs to the thioesterase PaaI family.</text>
</comment>
<gene>
    <name evidence="4" type="ORF">E5987_11095</name>
</gene>
<dbReference type="InterPro" id="IPR006683">
    <property type="entry name" value="Thioestr_dom"/>
</dbReference>
<evidence type="ECO:0000256" key="2">
    <source>
        <dbReference type="ARBA" id="ARBA00022801"/>
    </source>
</evidence>
<evidence type="ECO:0000256" key="1">
    <source>
        <dbReference type="ARBA" id="ARBA00008324"/>
    </source>
</evidence>
<protein>
    <submittedName>
        <fullName evidence="4">Hotdog fold thioesterase</fullName>
    </submittedName>
</protein>
<dbReference type="SUPFAM" id="SSF54637">
    <property type="entry name" value="Thioesterase/thiol ester dehydrase-isomerase"/>
    <property type="match status" value="1"/>
</dbReference>
<reference evidence="4 5" key="1">
    <citation type="submission" date="2019-12" db="EMBL/GenBank/DDBJ databases">
        <title>Microbes associate with the intestines of laboratory mice.</title>
        <authorList>
            <person name="Navarre W."/>
            <person name="Wong E."/>
        </authorList>
    </citation>
    <scope>NUCLEOTIDE SEQUENCE [LARGE SCALE GENOMIC DNA]</scope>
    <source>
        <strain evidence="4 5">NM82_D38</strain>
    </source>
</reference>
<dbReference type="GO" id="GO:0061522">
    <property type="term" value="F:1,4-dihydroxy-2-naphthoyl-CoA thioesterase activity"/>
    <property type="evidence" value="ECO:0007669"/>
    <property type="project" value="TreeGrafter"/>
</dbReference>
<feature type="domain" description="Thioesterase" evidence="3">
    <location>
        <begin position="45"/>
        <end position="124"/>
    </location>
</feature>
<dbReference type="RefSeq" id="WP_160336148.1">
    <property type="nucleotide sequence ID" value="NZ_CALPCR010000017.1"/>
</dbReference>
<dbReference type="CDD" id="cd03443">
    <property type="entry name" value="PaaI_thioesterase"/>
    <property type="match status" value="1"/>
</dbReference>
<dbReference type="Pfam" id="PF03061">
    <property type="entry name" value="4HBT"/>
    <property type="match status" value="1"/>
</dbReference>
<dbReference type="NCBIfam" id="TIGR00369">
    <property type="entry name" value="unchar_dom_1"/>
    <property type="match status" value="1"/>
</dbReference>
<dbReference type="GO" id="GO:0005829">
    <property type="term" value="C:cytosol"/>
    <property type="evidence" value="ECO:0007669"/>
    <property type="project" value="TreeGrafter"/>
</dbReference>
<proteinExistence type="inferred from homology"/>
<comment type="caution">
    <text evidence="4">The sequence shown here is derived from an EMBL/GenBank/DDBJ whole genome shotgun (WGS) entry which is preliminary data.</text>
</comment>
<evidence type="ECO:0000313" key="4">
    <source>
        <dbReference type="EMBL" id="MVX57732.1"/>
    </source>
</evidence>
<dbReference type="PANTHER" id="PTHR43240">
    <property type="entry name" value="1,4-DIHYDROXY-2-NAPHTHOYL-COA THIOESTERASE 1"/>
    <property type="match status" value="1"/>
</dbReference>
<name>A0A6L6YL97_9BURK</name>
<dbReference type="Gene3D" id="3.10.129.10">
    <property type="entry name" value="Hotdog Thioesterase"/>
    <property type="match status" value="1"/>
</dbReference>